<organism evidence="3 4">
    <name type="scientific">Tengunoibacter tsumagoiensis</name>
    <dbReference type="NCBI Taxonomy" id="2014871"/>
    <lineage>
        <taxon>Bacteria</taxon>
        <taxon>Bacillati</taxon>
        <taxon>Chloroflexota</taxon>
        <taxon>Ktedonobacteria</taxon>
        <taxon>Ktedonobacterales</taxon>
        <taxon>Dictyobacteraceae</taxon>
        <taxon>Tengunoibacter</taxon>
    </lineage>
</organism>
<dbReference type="EMBL" id="BIFR01000002">
    <property type="protein sequence ID" value="GCE14420.1"/>
    <property type="molecule type" value="Genomic_DNA"/>
</dbReference>
<dbReference type="InterPro" id="IPR032693">
    <property type="entry name" value="YtkA-like_dom"/>
</dbReference>
<feature type="chain" id="PRO_5019185428" description="YtkA-like domain-containing protein" evidence="1">
    <location>
        <begin position="23"/>
        <end position="128"/>
    </location>
</feature>
<proteinExistence type="predicted"/>
<comment type="caution">
    <text evidence="3">The sequence shown here is derived from an EMBL/GenBank/DDBJ whole genome shotgun (WGS) entry which is preliminary data.</text>
</comment>
<dbReference type="AlphaFoldDB" id="A0A402A5P0"/>
<dbReference type="Proteomes" id="UP000287352">
    <property type="component" value="Unassembled WGS sequence"/>
</dbReference>
<evidence type="ECO:0000313" key="3">
    <source>
        <dbReference type="EMBL" id="GCE14420.1"/>
    </source>
</evidence>
<dbReference type="Pfam" id="PF13115">
    <property type="entry name" value="YtkA"/>
    <property type="match status" value="1"/>
</dbReference>
<reference evidence="4" key="1">
    <citation type="submission" date="2018-12" db="EMBL/GenBank/DDBJ databases">
        <title>Tengunoibacter tsumagoiensis gen. nov., sp. nov., Dictyobacter kobayashii sp. nov., D. alpinus sp. nov., and D. joshuensis sp. nov. and description of Dictyobacteraceae fam. nov. within the order Ktedonobacterales isolated from Tengu-no-mugimeshi.</title>
        <authorList>
            <person name="Wang C.M."/>
            <person name="Zheng Y."/>
            <person name="Sakai Y."/>
            <person name="Toyoda A."/>
            <person name="Minakuchi Y."/>
            <person name="Abe K."/>
            <person name="Yokota A."/>
            <person name="Yabe S."/>
        </authorList>
    </citation>
    <scope>NUCLEOTIDE SEQUENCE [LARGE SCALE GENOMIC DNA]</scope>
    <source>
        <strain evidence="4">Uno3</strain>
    </source>
</reference>
<dbReference type="PROSITE" id="PS51257">
    <property type="entry name" value="PROKAR_LIPOPROTEIN"/>
    <property type="match status" value="1"/>
</dbReference>
<keyword evidence="4" id="KW-1185">Reference proteome</keyword>
<protein>
    <recommendedName>
        <fullName evidence="2">YtkA-like domain-containing protein</fullName>
    </recommendedName>
</protein>
<sequence>MRVRPIFFMMLFLACSSVLIFAANVHFDAPVKLQVHLEETRLVSHQATRIIVHLSDSDGAPIQRAQVISSFNMTTMDMGTVQNALKEAHSGEYSSPLSFSMAGSWRIHISVHAPGFTSQSQSVLVNVI</sequence>
<gene>
    <name evidence="3" type="ORF">KTT_42790</name>
</gene>
<name>A0A402A5P0_9CHLR</name>
<evidence type="ECO:0000313" key="4">
    <source>
        <dbReference type="Proteomes" id="UP000287352"/>
    </source>
</evidence>
<evidence type="ECO:0000256" key="1">
    <source>
        <dbReference type="SAM" id="SignalP"/>
    </source>
</evidence>
<keyword evidence="1" id="KW-0732">Signal</keyword>
<feature type="domain" description="YtkA-like" evidence="2">
    <location>
        <begin position="32"/>
        <end position="109"/>
    </location>
</feature>
<dbReference type="Gene3D" id="2.60.40.10">
    <property type="entry name" value="Immunoglobulins"/>
    <property type="match status" value="1"/>
</dbReference>
<dbReference type="OrthoDB" id="159739at2"/>
<evidence type="ECO:0000259" key="2">
    <source>
        <dbReference type="Pfam" id="PF13115"/>
    </source>
</evidence>
<dbReference type="RefSeq" id="WP_126581999.1">
    <property type="nucleotide sequence ID" value="NZ_BIFR01000002.1"/>
</dbReference>
<accession>A0A402A5P0</accession>
<dbReference type="InterPro" id="IPR013783">
    <property type="entry name" value="Ig-like_fold"/>
</dbReference>
<feature type="signal peptide" evidence="1">
    <location>
        <begin position="1"/>
        <end position="22"/>
    </location>
</feature>